<evidence type="ECO:0000313" key="2">
    <source>
        <dbReference type="Proteomes" id="UP000189701"/>
    </source>
</evidence>
<keyword evidence="2" id="KW-1185">Reference proteome</keyword>
<dbReference type="RefSeq" id="XP_009769490.1">
    <property type="nucleotide sequence ID" value="XM_009771188.1"/>
</dbReference>
<accession>A0A1U7W5F5</accession>
<gene>
    <name evidence="3" type="primary">LOC104220344</name>
</gene>
<evidence type="ECO:0000313" key="3">
    <source>
        <dbReference type="RefSeq" id="XP_009769490.1"/>
    </source>
</evidence>
<name>A0A1U7W5F5_NICSY</name>
<dbReference type="InterPro" id="IPR039537">
    <property type="entry name" value="Retrotran_Ty1/copia-like"/>
</dbReference>
<reference evidence="3" key="2">
    <citation type="submission" date="2025-08" db="UniProtKB">
        <authorList>
            <consortium name="RefSeq"/>
        </authorList>
    </citation>
    <scope>IDENTIFICATION</scope>
    <source>
        <tissue evidence="3">Leaf</tissue>
    </source>
</reference>
<organism evidence="2 3">
    <name type="scientific">Nicotiana sylvestris</name>
    <name type="common">Wood tobacco</name>
    <name type="synonym">South American tobacco</name>
    <dbReference type="NCBI Taxonomy" id="4096"/>
    <lineage>
        <taxon>Eukaryota</taxon>
        <taxon>Viridiplantae</taxon>
        <taxon>Streptophyta</taxon>
        <taxon>Embryophyta</taxon>
        <taxon>Tracheophyta</taxon>
        <taxon>Spermatophyta</taxon>
        <taxon>Magnoliopsida</taxon>
        <taxon>eudicotyledons</taxon>
        <taxon>Gunneridae</taxon>
        <taxon>Pentapetalae</taxon>
        <taxon>asterids</taxon>
        <taxon>lamiids</taxon>
        <taxon>Solanales</taxon>
        <taxon>Solanaceae</taxon>
        <taxon>Nicotianoideae</taxon>
        <taxon>Nicotianeae</taxon>
        <taxon>Nicotiana</taxon>
    </lineage>
</organism>
<dbReference type="PANTHER" id="PTHR42648:SF18">
    <property type="entry name" value="RETROTRANSPOSON, UNCLASSIFIED-LIKE PROTEIN"/>
    <property type="match status" value="1"/>
</dbReference>
<dbReference type="InterPro" id="IPR025314">
    <property type="entry name" value="DUF4219"/>
</dbReference>
<dbReference type="PANTHER" id="PTHR42648">
    <property type="entry name" value="TRANSPOSASE, PUTATIVE-RELATED"/>
    <property type="match status" value="1"/>
</dbReference>
<protein>
    <submittedName>
        <fullName evidence="3">Uncharacterized protein LOC104220344</fullName>
    </submittedName>
</protein>
<reference evidence="2" key="1">
    <citation type="journal article" date="2013" name="Genome Biol.">
        <title>Reference genomes and transcriptomes of Nicotiana sylvestris and Nicotiana tomentosiformis.</title>
        <authorList>
            <person name="Sierro N."/>
            <person name="Battey J.N."/>
            <person name="Ouadi S."/>
            <person name="Bovet L."/>
            <person name="Goepfert S."/>
            <person name="Bakaher N."/>
            <person name="Peitsch M.C."/>
            <person name="Ivanov N.V."/>
        </authorList>
    </citation>
    <scope>NUCLEOTIDE SEQUENCE [LARGE SCALE GENOMIC DNA]</scope>
</reference>
<dbReference type="Proteomes" id="UP000189701">
    <property type="component" value="Unplaced"/>
</dbReference>
<sequence length="189" mass="21542">MDLDGRANRLGMELLNQSNYKVWKTCIESSLVGEDLWDAVNGNNTIPPADAPKNSNAHAVLFGPRDVKFLRNIKVLKAYIIHSVKGLANLKNFGGGEVCEGFQYRKAHRLPFDRSLSRGNASLELIHSDLMWPTRTPSFSGYSSMLIFFVDFTRFTWVYFVKHKSEVFSNFADFKETVEGELDSRIRKL</sequence>
<dbReference type="STRING" id="4096.A0A1U7W5F5"/>
<dbReference type="AlphaFoldDB" id="A0A1U7W5F5"/>
<feature type="domain" description="DUF4219" evidence="1">
    <location>
        <begin position="15"/>
        <end position="41"/>
    </location>
</feature>
<proteinExistence type="predicted"/>
<dbReference type="Pfam" id="PF13961">
    <property type="entry name" value="DUF4219"/>
    <property type="match status" value="1"/>
</dbReference>
<dbReference type="eggNOG" id="KOG0017">
    <property type="taxonomic scope" value="Eukaryota"/>
</dbReference>
<evidence type="ECO:0000259" key="1">
    <source>
        <dbReference type="Pfam" id="PF13961"/>
    </source>
</evidence>